<proteinExistence type="predicted"/>
<evidence type="ECO:0000313" key="1">
    <source>
        <dbReference type="EMBL" id="SLM18693.1"/>
    </source>
</evidence>
<name>A0A3P3XS35_9SPIR</name>
<evidence type="ECO:0008006" key="2">
    <source>
        <dbReference type="Google" id="ProtNLM"/>
    </source>
</evidence>
<dbReference type="AlphaFoldDB" id="A0A3P3XS35"/>
<sequence length="205" mass="23258">MQVQMPDLVDMLWFARKEAGLRYPKAAASRLAQKGELIRLKQGLYLRSGLEHNTYALGSAANRLYGPSYISFVWALRFYGLIPEDVPHVTSATFAKGRSKRFDTAAGGFFYHDVPSAAYPLSLTFLGDGEQQFLVASPEKALCDELYLKPQVRALKEIPALLFEDMRIDEERFFALDRALLCSLAPVYRNTTLHTLIRFLEKEKT</sequence>
<accession>A0A3P3XS35</accession>
<protein>
    <recommendedName>
        <fullName evidence="2">Transcriptional regulator, AbiEi antitoxin, Type IV TA system</fullName>
    </recommendedName>
</protein>
<gene>
    <name evidence="1" type="ORF">SPIRO4BDMA_50208</name>
</gene>
<reference evidence="1" key="1">
    <citation type="submission" date="2017-02" db="EMBL/GenBank/DDBJ databases">
        <authorList>
            <person name="Regsiter A."/>
            <person name="William W."/>
        </authorList>
    </citation>
    <scope>NUCLEOTIDE SEQUENCE</scope>
    <source>
        <strain evidence="1">BdmA 4</strain>
    </source>
</reference>
<dbReference type="EMBL" id="FWDO01000005">
    <property type="protein sequence ID" value="SLM18693.1"/>
    <property type="molecule type" value="Genomic_DNA"/>
</dbReference>
<organism evidence="1">
    <name type="scientific">uncultured spirochete</name>
    <dbReference type="NCBI Taxonomy" id="156406"/>
    <lineage>
        <taxon>Bacteria</taxon>
        <taxon>Pseudomonadati</taxon>
        <taxon>Spirochaetota</taxon>
        <taxon>Spirochaetia</taxon>
        <taxon>Spirochaetales</taxon>
        <taxon>environmental samples</taxon>
    </lineage>
</organism>